<gene>
    <name evidence="1" type="ORF">CRP118_gp9</name>
</gene>
<sequence>MARTRFEPHIYEIDDQESLPITVIVDAEGFHLTQTDNMGLEDHISLSWSHLSGIFEITQKIEGMFKHVRH</sequence>
<proteinExistence type="predicted"/>
<organism evidence="1 2">
    <name type="scientific">Roseobacter phage CRP-118</name>
    <dbReference type="NCBI Taxonomy" id="3072843"/>
    <lineage>
        <taxon>Viruses</taxon>
        <taxon>Duplodnaviria</taxon>
        <taxon>Heunggongvirae</taxon>
        <taxon>Uroviricota</taxon>
        <taxon>Caudoviricetes</taxon>
        <taxon>Autographivirales</taxon>
        <taxon>Autographivirales incertae sedis</taxon>
        <taxon>Shangxiadianvirus</taxon>
        <taxon>Shangxiadianvirus CRP118</taxon>
    </lineage>
</organism>
<evidence type="ECO:0000313" key="1">
    <source>
        <dbReference type="EMBL" id="WOZ55640.1"/>
    </source>
</evidence>
<dbReference type="Proteomes" id="UP001301582">
    <property type="component" value="Segment"/>
</dbReference>
<reference evidence="1 2" key="1">
    <citation type="submission" date="2023-08" db="EMBL/GenBank/DDBJ databases">
        <authorList>
            <person name="Du S."/>
            <person name="Wu Z."/>
            <person name="Wu Y."/>
            <person name="Yang M."/>
            <person name="Shao J."/>
            <person name="Liu H."/>
            <person name="Zhao Y."/>
            <person name="Zhang Z."/>
        </authorList>
    </citation>
    <scope>NUCLEOTIDE SEQUENCE [LARGE SCALE GENOMIC DNA]</scope>
</reference>
<dbReference type="EMBL" id="OR420741">
    <property type="protein sequence ID" value="WOZ55640.1"/>
    <property type="molecule type" value="Genomic_DNA"/>
</dbReference>
<name>A0AAX4G2I8_9CAUD</name>
<protein>
    <submittedName>
        <fullName evidence="1">Uncharacterized protein</fullName>
    </submittedName>
</protein>
<evidence type="ECO:0000313" key="2">
    <source>
        <dbReference type="Proteomes" id="UP001301582"/>
    </source>
</evidence>
<keyword evidence="2" id="KW-1185">Reference proteome</keyword>
<accession>A0AAX4G2I8</accession>